<evidence type="ECO:0000256" key="1">
    <source>
        <dbReference type="SAM" id="MobiDB-lite"/>
    </source>
</evidence>
<proteinExistence type="predicted"/>
<gene>
    <name evidence="2" type="ORF">AVDCRST_MAG86-129</name>
</gene>
<name>A0A6J4UPU6_9DEIN</name>
<organism evidence="2">
    <name type="scientific">uncultured Truepera sp</name>
    <dbReference type="NCBI Taxonomy" id="543023"/>
    <lineage>
        <taxon>Bacteria</taxon>
        <taxon>Thermotogati</taxon>
        <taxon>Deinococcota</taxon>
        <taxon>Deinococci</taxon>
        <taxon>Trueperales</taxon>
        <taxon>Trueperaceae</taxon>
        <taxon>Truepera</taxon>
        <taxon>environmental samples</taxon>
    </lineage>
</organism>
<dbReference type="AlphaFoldDB" id="A0A6J4UPU6"/>
<feature type="compositionally biased region" description="Low complexity" evidence="1">
    <location>
        <begin position="20"/>
        <end position="37"/>
    </location>
</feature>
<dbReference type="EMBL" id="CADCWP010000011">
    <property type="protein sequence ID" value="CAA9554931.1"/>
    <property type="molecule type" value="Genomic_DNA"/>
</dbReference>
<feature type="non-terminal residue" evidence="2">
    <location>
        <position position="1"/>
    </location>
</feature>
<evidence type="ECO:0000313" key="2">
    <source>
        <dbReference type="EMBL" id="CAA9554931.1"/>
    </source>
</evidence>
<feature type="region of interest" description="Disordered" evidence="1">
    <location>
        <begin position="1"/>
        <end position="75"/>
    </location>
</feature>
<feature type="compositionally biased region" description="Basic residues" evidence="1">
    <location>
        <begin position="38"/>
        <end position="47"/>
    </location>
</feature>
<reference evidence="2" key="1">
    <citation type="submission" date="2020-02" db="EMBL/GenBank/DDBJ databases">
        <authorList>
            <person name="Meier V. D."/>
        </authorList>
    </citation>
    <scope>NUCLEOTIDE SEQUENCE</scope>
    <source>
        <strain evidence="2">AVDCRST_MAG86</strain>
    </source>
</reference>
<feature type="non-terminal residue" evidence="2">
    <location>
        <position position="75"/>
    </location>
</feature>
<sequence>DRGGGARRVGHPRAGSFQNAAQRAVGRRAGVSSPHQAPARRRRHRHPVSAYDALLGRRPKTARPTGCGGQARRRV</sequence>
<protein>
    <submittedName>
        <fullName evidence="2">Potassium efflux system KefA protein / Small-conductance mechanosensitive channel</fullName>
    </submittedName>
</protein>
<accession>A0A6J4UPU6</accession>